<keyword evidence="4 7" id="KW-0547">Nucleotide-binding</keyword>
<dbReference type="InterPro" id="IPR001752">
    <property type="entry name" value="Kinesin_motor_dom"/>
</dbReference>
<evidence type="ECO:0000256" key="2">
    <source>
        <dbReference type="ARBA" id="ARBA00022448"/>
    </source>
</evidence>
<dbReference type="PANTHER" id="PTHR47969">
    <property type="entry name" value="CHROMOSOME-ASSOCIATED KINESIN KIF4A-RELATED"/>
    <property type="match status" value="1"/>
</dbReference>
<dbReference type="RefSeq" id="XP_004359434.1">
    <property type="nucleotide sequence ID" value="XM_004359377.1"/>
</dbReference>
<dbReference type="AlphaFoldDB" id="F4PT08"/>
<keyword evidence="10" id="KW-0812">Transmembrane</keyword>
<protein>
    <submittedName>
        <fullName evidence="12">Kinesin family member 9</fullName>
    </submittedName>
</protein>
<feature type="region of interest" description="Disordered" evidence="9">
    <location>
        <begin position="240"/>
        <end position="322"/>
    </location>
</feature>
<feature type="coiled-coil region" evidence="8">
    <location>
        <begin position="762"/>
        <end position="827"/>
    </location>
</feature>
<keyword evidence="3" id="KW-0963">Cytoplasm</keyword>
<feature type="compositionally biased region" description="Low complexity" evidence="9">
    <location>
        <begin position="1"/>
        <end position="73"/>
    </location>
</feature>
<evidence type="ECO:0000313" key="13">
    <source>
        <dbReference type="Proteomes" id="UP000007797"/>
    </source>
</evidence>
<keyword evidence="2" id="KW-0813">Transport</keyword>
<comment type="similarity">
    <text evidence="7">Belongs to the TRAFAC class myosin-kinesin ATPase superfamily. Kinesin family.</text>
</comment>
<evidence type="ECO:0000256" key="5">
    <source>
        <dbReference type="ARBA" id="ARBA00022840"/>
    </source>
</evidence>
<evidence type="ECO:0000256" key="1">
    <source>
        <dbReference type="ARBA" id="ARBA00004496"/>
    </source>
</evidence>
<comment type="subcellular location">
    <subcellularLocation>
        <location evidence="1">Cytoplasm</location>
    </subcellularLocation>
</comment>
<evidence type="ECO:0000256" key="9">
    <source>
        <dbReference type="SAM" id="MobiDB-lite"/>
    </source>
</evidence>
<dbReference type="GO" id="GO:0051231">
    <property type="term" value="P:spindle elongation"/>
    <property type="evidence" value="ECO:0007669"/>
    <property type="project" value="TreeGrafter"/>
</dbReference>
<dbReference type="OrthoDB" id="21176at2759"/>
<gene>
    <name evidence="12" type="primary">kif9</name>
    <name evidence="12" type="ORF">DFA_01470</name>
</gene>
<evidence type="ECO:0000256" key="10">
    <source>
        <dbReference type="SAM" id="Phobius"/>
    </source>
</evidence>
<feature type="compositionally biased region" description="Low complexity" evidence="9">
    <location>
        <begin position="91"/>
        <end position="212"/>
    </location>
</feature>
<dbReference type="InterPro" id="IPR027640">
    <property type="entry name" value="Kinesin-like_fam"/>
</dbReference>
<keyword evidence="6 8" id="KW-0175">Coiled coil</keyword>
<feature type="compositionally biased region" description="Low complexity" evidence="9">
    <location>
        <begin position="244"/>
        <end position="274"/>
    </location>
</feature>
<feature type="coiled-coil region" evidence="8">
    <location>
        <begin position="995"/>
        <end position="1029"/>
    </location>
</feature>
<dbReference type="GO" id="GO:0005875">
    <property type="term" value="C:microtubule associated complex"/>
    <property type="evidence" value="ECO:0007669"/>
    <property type="project" value="TreeGrafter"/>
</dbReference>
<evidence type="ECO:0000256" key="4">
    <source>
        <dbReference type="ARBA" id="ARBA00022741"/>
    </source>
</evidence>
<feature type="binding site" evidence="7">
    <location>
        <begin position="448"/>
        <end position="455"/>
    </location>
    <ligand>
        <name>ATP</name>
        <dbReference type="ChEBI" id="CHEBI:30616"/>
    </ligand>
</feature>
<sequence>MDNNTTTNRPRSSSSGIPTPSTIGSKTPSSTKPPLKLSTPSSSSSSMSTSTSSTLSSTSSSTTKTSSSSSSSTQNTNGMKLLFSDIESAKKLSAAASATKKRSSSLSNVPSSPLSLSQSQSSSSSNTSPLSTSSSSNTSPLSSSLGISGIPTRSITSTTSTTTSTTGSNVNNNNNTTINKLSRSSSPSPAFPSSTSSFSSINNNNNNNNSNNYPVKRSSSPLIDLRSSGDDTFIESFNLLNDKSSSPKMPTLTLSSSSSSTMLSSGSGHTTPSHSPSPPPPLQLLEPPILPPIVTNHPPPLHQHFPKSGVNRSRSPSPSPVKLQQAAAALATAAALAASTPSINSGGQDRQLYDIFNPVEESLKVFCRFRPESIQEQGMSAESNANVKVTVLEDGRTVHVQNGEKTQQVRFASVFGKQTTQERVYLTVARPLVEGVLAGYNAAIIAYGMPQSGKTYTVSGYRVEDICGPNDKISSQEKVRTDLWGIAPRVIQDLLAAGVHVHVSLFDVTHERIRDVFDSNNSNSNNNGNGGSGLRLVGDGSNGFEVVDATKIPISNSTFPGFMDVFYRSTTTSQRSGNLVVAVSVTRNIHNPVTDETTSENSLFYMVDLGASESVSQTQAQGQKLEDQKSINRSLFALGGVIEGLAKKSKHIPYRDSKLTQLLQNCLGGNSKTSIIVNCSSCTHESVIRDTIASLHFGEKSQSIRNHPSLNSDLSTQQLKTIITTLKNDYNILRSIIDNAGGPNNITSNPISAQLLKFQYQLEESKKNETKLQEAMTSMEEESRENQKVLDNVQSLFATKEKDINTLENEKRELSQKFNQIKTIKESYDERTDISDQQQRDLQQQPSSSSSCPGHIIVIDDLQKQLEYANHKCQQLEERLLGYKESETNLQNALTKLKEQQKQQTDILVMLQDHMETLKQRMEIEFPVIANIVNNSLSLSQTENNNSNTSTSNTNSAAQQTLLIQTMTKVDQLFEKISEQQQEQTSNIQNFLSTIDHQQHHQQQLQNQKQQLQDQLLEANSLLDKSMVEDDSNQASSSSSNLIIPEKKSSPSIVKSLFINLSLFLMVAIFVFVLMVCVGVIIQDRSYYSYSSYKRTYRSS</sequence>
<dbReference type="Pfam" id="PF00225">
    <property type="entry name" value="Kinesin"/>
    <property type="match status" value="1"/>
</dbReference>
<feature type="transmembrane region" description="Helical" evidence="10">
    <location>
        <begin position="1057"/>
        <end position="1082"/>
    </location>
</feature>
<keyword evidence="5 7" id="KW-0067">ATP-binding</keyword>
<evidence type="ECO:0000256" key="7">
    <source>
        <dbReference type="PROSITE-ProRule" id="PRU00283"/>
    </source>
</evidence>
<evidence type="ECO:0000256" key="3">
    <source>
        <dbReference type="ARBA" id="ARBA00022490"/>
    </source>
</evidence>
<keyword evidence="13" id="KW-1185">Reference proteome</keyword>
<dbReference type="GO" id="GO:0003777">
    <property type="term" value="F:microtubule motor activity"/>
    <property type="evidence" value="ECO:0007669"/>
    <property type="project" value="InterPro"/>
</dbReference>
<keyword evidence="7" id="KW-0505">Motor protein</keyword>
<evidence type="ECO:0000259" key="11">
    <source>
        <dbReference type="PROSITE" id="PS50067"/>
    </source>
</evidence>
<feature type="region of interest" description="Disordered" evidence="9">
    <location>
        <begin position="1"/>
        <end position="77"/>
    </location>
</feature>
<reference evidence="13" key="1">
    <citation type="journal article" date="2011" name="Genome Res.">
        <title>Phylogeny-wide analysis of social amoeba genomes highlights ancient origins for complex intercellular communication.</title>
        <authorList>
            <person name="Heidel A.J."/>
            <person name="Lawal H.M."/>
            <person name="Felder M."/>
            <person name="Schilde C."/>
            <person name="Helps N.R."/>
            <person name="Tunggal B."/>
            <person name="Rivero F."/>
            <person name="John U."/>
            <person name="Schleicher M."/>
            <person name="Eichinger L."/>
            <person name="Platzer M."/>
            <person name="Noegel A.A."/>
            <person name="Schaap P."/>
            <person name="Gloeckner G."/>
        </authorList>
    </citation>
    <scope>NUCLEOTIDE SEQUENCE [LARGE SCALE GENOMIC DNA]</scope>
    <source>
        <strain evidence="13">SH3</strain>
    </source>
</reference>
<dbReference type="PROSITE" id="PS50067">
    <property type="entry name" value="KINESIN_MOTOR_2"/>
    <property type="match status" value="1"/>
</dbReference>
<proteinExistence type="inferred from homology"/>
<dbReference type="InterPro" id="IPR036961">
    <property type="entry name" value="Kinesin_motor_dom_sf"/>
</dbReference>
<dbReference type="GO" id="GO:0008017">
    <property type="term" value="F:microtubule binding"/>
    <property type="evidence" value="ECO:0007669"/>
    <property type="project" value="InterPro"/>
</dbReference>
<name>F4PT08_CACFS</name>
<dbReference type="GO" id="GO:0005524">
    <property type="term" value="F:ATP binding"/>
    <property type="evidence" value="ECO:0007669"/>
    <property type="project" value="UniProtKB-UniRule"/>
</dbReference>
<dbReference type="GO" id="GO:0007018">
    <property type="term" value="P:microtubule-based movement"/>
    <property type="evidence" value="ECO:0007669"/>
    <property type="project" value="InterPro"/>
</dbReference>
<evidence type="ECO:0000313" key="12">
    <source>
        <dbReference type="EMBL" id="EGG21584.1"/>
    </source>
</evidence>
<dbReference type="PRINTS" id="PR00380">
    <property type="entry name" value="KINESINHEAVY"/>
</dbReference>
<feature type="region of interest" description="Disordered" evidence="9">
    <location>
        <begin position="828"/>
        <end position="853"/>
    </location>
</feature>
<dbReference type="KEGG" id="dfa:DFA_01470"/>
<dbReference type="InterPro" id="IPR027417">
    <property type="entry name" value="P-loop_NTPase"/>
</dbReference>
<dbReference type="EMBL" id="GL883010">
    <property type="protein sequence ID" value="EGG21584.1"/>
    <property type="molecule type" value="Genomic_DNA"/>
</dbReference>
<organism evidence="12 13">
    <name type="scientific">Cavenderia fasciculata</name>
    <name type="common">Slime mold</name>
    <name type="synonym">Dictyostelium fasciculatum</name>
    <dbReference type="NCBI Taxonomy" id="261658"/>
    <lineage>
        <taxon>Eukaryota</taxon>
        <taxon>Amoebozoa</taxon>
        <taxon>Evosea</taxon>
        <taxon>Eumycetozoa</taxon>
        <taxon>Dictyostelia</taxon>
        <taxon>Acytosteliales</taxon>
        <taxon>Cavenderiaceae</taxon>
        <taxon>Cavenderia</taxon>
    </lineage>
</organism>
<feature type="region of interest" description="Disordered" evidence="9">
    <location>
        <begin position="91"/>
        <end position="223"/>
    </location>
</feature>
<feature type="coiled-coil region" evidence="8">
    <location>
        <begin position="859"/>
        <end position="903"/>
    </location>
</feature>
<dbReference type="STRING" id="1054147.F4PT08"/>
<keyword evidence="10" id="KW-0472">Membrane</keyword>
<dbReference type="PANTHER" id="PTHR47969:SF15">
    <property type="entry name" value="CHROMOSOME-ASSOCIATED KINESIN KIF4A-RELATED"/>
    <property type="match status" value="1"/>
</dbReference>
<accession>F4PT08</accession>
<feature type="domain" description="Kinesin motor" evidence="11">
    <location>
        <begin position="362"/>
        <end position="704"/>
    </location>
</feature>
<keyword evidence="10" id="KW-1133">Transmembrane helix</keyword>
<evidence type="ECO:0000256" key="6">
    <source>
        <dbReference type="ARBA" id="ARBA00023054"/>
    </source>
</evidence>
<dbReference type="SUPFAM" id="SSF52540">
    <property type="entry name" value="P-loop containing nucleoside triphosphate hydrolases"/>
    <property type="match status" value="1"/>
</dbReference>
<evidence type="ECO:0000256" key="8">
    <source>
        <dbReference type="SAM" id="Coils"/>
    </source>
</evidence>
<dbReference type="GeneID" id="14873672"/>
<dbReference type="SMART" id="SM00129">
    <property type="entry name" value="KISc"/>
    <property type="match status" value="1"/>
</dbReference>
<dbReference type="OMA" id="CSSCTHE"/>
<dbReference type="Proteomes" id="UP000007797">
    <property type="component" value="Unassembled WGS sequence"/>
</dbReference>
<dbReference type="GO" id="GO:0005737">
    <property type="term" value="C:cytoplasm"/>
    <property type="evidence" value="ECO:0007669"/>
    <property type="project" value="UniProtKB-SubCell"/>
</dbReference>
<dbReference type="GO" id="GO:0007052">
    <property type="term" value="P:mitotic spindle organization"/>
    <property type="evidence" value="ECO:0007669"/>
    <property type="project" value="TreeGrafter"/>
</dbReference>
<dbReference type="Gene3D" id="3.40.850.10">
    <property type="entry name" value="Kinesin motor domain"/>
    <property type="match status" value="1"/>
</dbReference>
<feature type="compositionally biased region" description="Low complexity" evidence="9">
    <location>
        <begin position="835"/>
        <end position="851"/>
    </location>
</feature>